<evidence type="ECO:0000256" key="2">
    <source>
        <dbReference type="SAM" id="MobiDB-lite"/>
    </source>
</evidence>
<comment type="similarity">
    <text evidence="1">Belongs to the peptidase A1 family.</text>
</comment>
<feature type="non-terminal residue" evidence="4">
    <location>
        <position position="412"/>
    </location>
</feature>
<dbReference type="OrthoDB" id="4074350at2759"/>
<dbReference type="PROSITE" id="PS51767">
    <property type="entry name" value="PEPTIDASE_A1"/>
    <property type="match status" value="1"/>
</dbReference>
<dbReference type="Pfam" id="PF00026">
    <property type="entry name" value="Asp"/>
    <property type="match status" value="1"/>
</dbReference>
<dbReference type="InterPro" id="IPR001461">
    <property type="entry name" value="Aspartic_peptidase_A1"/>
</dbReference>
<dbReference type="EMBL" id="MU004198">
    <property type="protein sequence ID" value="KAF2490087.1"/>
    <property type="molecule type" value="Genomic_DNA"/>
</dbReference>
<proteinExistence type="inferred from homology"/>
<dbReference type="InterPro" id="IPR034164">
    <property type="entry name" value="Pepsin-like_dom"/>
</dbReference>
<evidence type="ECO:0000313" key="4">
    <source>
        <dbReference type="EMBL" id="KAF2490087.1"/>
    </source>
</evidence>
<dbReference type="PANTHER" id="PTHR47966">
    <property type="entry name" value="BETA-SITE APP-CLEAVING ENZYME, ISOFORM A-RELATED"/>
    <property type="match status" value="1"/>
</dbReference>
<dbReference type="Proteomes" id="UP000799750">
    <property type="component" value="Unassembled WGS sequence"/>
</dbReference>
<dbReference type="PANTHER" id="PTHR47966:SF51">
    <property type="entry name" value="BETA-SITE APP-CLEAVING ENZYME, ISOFORM A-RELATED"/>
    <property type="match status" value="1"/>
</dbReference>
<dbReference type="InterPro" id="IPR033121">
    <property type="entry name" value="PEPTIDASE_A1"/>
</dbReference>
<feature type="region of interest" description="Disordered" evidence="2">
    <location>
        <begin position="370"/>
        <end position="393"/>
    </location>
</feature>
<gene>
    <name evidence="4" type="ORF">BU16DRAFT_421770</name>
</gene>
<keyword evidence="5" id="KW-1185">Reference proteome</keyword>
<evidence type="ECO:0000256" key="1">
    <source>
        <dbReference type="ARBA" id="ARBA00007447"/>
    </source>
</evidence>
<evidence type="ECO:0000259" key="3">
    <source>
        <dbReference type="PROSITE" id="PS51767"/>
    </source>
</evidence>
<evidence type="ECO:0000313" key="5">
    <source>
        <dbReference type="Proteomes" id="UP000799750"/>
    </source>
</evidence>
<dbReference type="GO" id="GO:0004190">
    <property type="term" value="F:aspartic-type endopeptidase activity"/>
    <property type="evidence" value="ECO:0007669"/>
    <property type="project" value="InterPro"/>
</dbReference>
<dbReference type="AlphaFoldDB" id="A0A6A6QF27"/>
<sequence length="412" mass="44392">SQYWEGNDGPWSSFAIQVGKTAQNLRVFPSTASTSTLVVIDVGCPEDAPSNCKDARGGLFNKNSSLTWVPNSIFEVGIEENLGFDLFGDYGFDTVTLGWQGSGGPTVEHSIVAGLGDTTMTWLGVLGLNPRPTNFSTFVNNPQVSLVQSLRNQEAIPSVSWAYTAGAQYRLDKIYGSLIFGGYDTSRFTPSPVTFPFYEDISRDLLVGVQKISSSGTSLLETGLFAFIDSTLPYFYLPNSACSAFEIAFGLTWNDTSELYLLNSTQHTSLLKQNANVTFTLGSTTSGGETVDIVLPYAAFDLNISWPHVKETTRYFPLKRASNDTQYTLGRAFLQEAYLIADYERLNFSVHPCKWEPNVKSSIVAIRSVNDTAENPSNTTTPTGNEGGSHTSSLSGGAIAGIAIGGIAGAAI</sequence>
<accession>A0A6A6QF27</accession>
<protein>
    <submittedName>
        <fullName evidence="4">Acid protease</fullName>
    </submittedName>
</protein>
<dbReference type="SUPFAM" id="SSF50630">
    <property type="entry name" value="Acid proteases"/>
    <property type="match status" value="1"/>
</dbReference>
<dbReference type="GO" id="GO:0000324">
    <property type="term" value="C:fungal-type vacuole"/>
    <property type="evidence" value="ECO:0007669"/>
    <property type="project" value="TreeGrafter"/>
</dbReference>
<reference evidence="4" key="1">
    <citation type="journal article" date="2020" name="Stud. Mycol.">
        <title>101 Dothideomycetes genomes: a test case for predicting lifestyles and emergence of pathogens.</title>
        <authorList>
            <person name="Haridas S."/>
            <person name="Albert R."/>
            <person name="Binder M."/>
            <person name="Bloem J."/>
            <person name="Labutti K."/>
            <person name="Salamov A."/>
            <person name="Andreopoulos B."/>
            <person name="Baker S."/>
            <person name="Barry K."/>
            <person name="Bills G."/>
            <person name="Bluhm B."/>
            <person name="Cannon C."/>
            <person name="Castanera R."/>
            <person name="Culley D."/>
            <person name="Daum C."/>
            <person name="Ezra D."/>
            <person name="Gonzalez J."/>
            <person name="Henrissat B."/>
            <person name="Kuo A."/>
            <person name="Liang C."/>
            <person name="Lipzen A."/>
            <person name="Lutzoni F."/>
            <person name="Magnuson J."/>
            <person name="Mondo S."/>
            <person name="Nolan M."/>
            <person name="Ohm R."/>
            <person name="Pangilinan J."/>
            <person name="Park H.-J."/>
            <person name="Ramirez L."/>
            <person name="Alfaro M."/>
            <person name="Sun H."/>
            <person name="Tritt A."/>
            <person name="Yoshinaga Y."/>
            <person name="Zwiers L.-H."/>
            <person name="Turgeon B."/>
            <person name="Goodwin S."/>
            <person name="Spatafora J."/>
            <person name="Crous P."/>
            <person name="Grigoriev I."/>
        </authorList>
    </citation>
    <scope>NUCLEOTIDE SEQUENCE</scope>
    <source>
        <strain evidence="4">CBS 269.34</strain>
    </source>
</reference>
<feature type="non-terminal residue" evidence="4">
    <location>
        <position position="1"/>
    </location>
</feature>
<dbReference type="GO" id="GO:0006508">
    <property type="term" value="P:proteolysis"/>
    <property type="evidence" value="ECO:0007669"/>
    <property type="project" value="UniProtKB-KW"/>
</dbReference>
<name>A0A6A6QF27_9PEZI</name>
<dbReference type="CDD" id="cd05471">
    <property type="entry name" value="pepsin_like"/>
    <property type="match status" value="1"/>
</dbReference>
<organism evidence="4 5">
    <name type="scientific">Lophium mytilinum</name>
    <dbReference type="NCBI Taxonomy" id="390894"/>
    <lineage>
        <taxon>Eukaryota</taxon>
        <taxon>Fungi</taxon>
        <taxon>Dikarya</taxon>
        <taxon>Ascomycota</taxon>
        <taxon>Pezizomycotina</taxon>
        <taxon>Dothideomycetes</taxon>
        <taxon>Pleosporomycetidae</taxon>
        <taxon>Mytilinidiales</taxon>
        <taxon>Mytilinidiaceae</taxon>
        <taxon>Lophium</taxon>
    </lineage>
</organism>
<dbReference type="PRINTS" id="PR00792">
    <property type="entry name" value="PEPSIN"/>
</dbReference>
<keyword evidence="4" id="KW-0378">Hydrolase</keyword>
<feature type="domain" description="Peptidase A1" evidence="3">
    <location>
        <begin position="12"/>
        <end position="351"/>
    </location>
</feature>
<dbReference type="InterPro" id="IPR021109">
    <property type="entry name" value="Peptidase_aspartic_dom_sf"/>
</dbReference>
<keyword evidence="4" id="KW-0645">Protease</keyword>
<dbReference type="Gene3D" id="2.40.70.10">
    <property type="entry name" value="Acid Proteases"/>
    <property type="match status" value="2"/>
</dbReference>